<dbReference type="InterPro" id="IPR007110">
    <property type="entry name" value="Ig-like_dom"/>
</dbReference>
<comment type="subcellular location">
    <subcellularLocation>
        <location evidence="1">Cell membrane</location>
        <topology evidence="1">Single-pass type I membrane protein</topology>
    </subcellularLocation>
</comment>
<dbReference type="SUPFAM" id="SSF48726">
    <property type="entry name" value="Immunoglobulin"/>
    <property type="match status" value="2"/>
</dbReference>
<evidence type="ECO:0000256" key="1">
    <source>
        <dbReference type="ARBA" id="ARBA00004251"/>
    </source>
</evidence>
<dbReference type="InterPro" id="IPR003599">
    <property type="entry name" value="Ig_sub"/>
</dbReference>
<name>A0A2G8KH05_STIJA</name>
<dbReference type="PROSITE" id="PS50835">
    <property type="entry name" value="IG_LIKE"/>
    <property type="match status" value="2"/>
</dbReference>
<sequence length="349" mass="38353">MVPSVSLWLIFSGPILVKGQGPVYLFGDNVTLPCVSATMSGNEVFEWMDQGETVTIYSVRSPNYTEKTYGGLNNDKYDNFDIDNNYPNDVNLLINLLEVNDAGMYSCNFIHQETPGSMNVKVEAMPISVSISCEIYFSPDCNSTSSPTSYRFNCTCIAIGAYPHNLQLEWSFGATGVESSFPRSNAERAGTFDYATSAIIVPTEDQGSVTCTLNGYSENWEGVRHADYDFNPPMCELKSICNETNTGVKLICACTDANPAEGLAYSFFNDGELLSRRDINYFETAIEMGQEYTFGCRGCNDVNYGSASYVTEAVKCPKNSGFVVWLIVVIIVAVVCAVVPVLLYVFATK</sequence>
<accession>A0A2G8KH05</accession>
<dbReference type="GO" id="GO:0006955">
    <property type="term" value="P:immune response"/>
    <property type="evidence" value="ECO:0007669"/>
    <property type="project" value="TreeGrafter"/>
</dbReference>
<feature type="non-terminal residue" evidence="14">
    <location>
        <position position="349"/>
    </location>
</feature>
<keyword evidence="3 11" id="KW-0812">Transmembrane</keyword>
<evidence type="ECO:0000256" key="7">
    <source>
        <dbReference type="ARBA" id="ARBA00023157"/>
    </source>
</evidence>
<dbReference type="GO" id="GO:0071222">
    <property type="term" value="P:cellular response to lipopolysaccharide"/>
    <property type="evidence" value="ECO:0007669"/>
    <property type="project" value="TreeGrafter"/>
</dbReference>
<keyword evidence="2" id="KW-1003">Cell membrane</keyword>
<evidence type="ECO:0000256" key="11">
    <source>
        <dbReference type="SAM" id="Phobius"/>
    </source>
</evidence>
<dbReference type="GO" id="GO:0009897">
    <property type="term" value="C:external side of plasma membrane"/>
    <property type="evidence" value="ECO:0007669"/>
    <property type="project" value="TreeGrafter"/>
</dbReference>
<keyword evidence="4 12" id="KW-0732">Signal</keyword>
<dbReference type="PANTHER" id="PTHR25466:SF9">
    <property type="entry name" value="FIBRONECTIN TYPE-III DOMAIN-CONTAINING PROTEIN"/>
    <property type="match status" value="1"/>
</dbReference>
<keyword evidence="15" id="KW-1185">Reference proteome</keyword>
<evidence type="ECO:0000256" key="12">
    <source>
        <dbReference type="SAM" id="SignalP"/>
    </source>
</evidence>
<gene>
    <name evidence="14" type="ORF">BSL78_15861</name>
</gene>
<organism evidence="14 15">
    <name type="scientific">Stichopus japonicus</name>
    <name type="common">Sea cucumber</name>
    <dbReference type="NCBI Taxonomy" id="307972"/>
    <lineage>
        <taxon>Eukaryota</taxon>
        <taxon>Metazoa</taxon>
        <taxon>Echinodermata</taxon>
        <taxon>Eleutherozoa</taxon>
        <taxon>Echinozoa</taxon>
        <taxon>Holothuroidea</taxon>
        <taxon>Aspidochirotacea</taxon>
        <taxon>Aspidochirotida</taxon>
        <taxon>Stichopodidae</taxon>
        <taxon>Apostichopus</taxon>
    </lineage>
</organism>
<evidence type="ECO:0000256" key="5">
    <source>
        <dbReference type="ARBA" id="ARBA00022989"/>
    </source>
</evidence>
<feature type="signal peptide" evidence="12">
    <location>
        <begin position="1"/>
        <end position="19"/>
    </location>
</feature>
<evidence type="ECO:0000256" key="6">
    <source>
        <dbReference type="ARBA" id="ARBA00023136"/>
    </source>
</evidence>
<dbReference type="InterPro" id="IPR013783">
    <property type="entry name" value="Ig-like_fold"/>
</dbReference>
<dbReference type="PANTHER" id="PTHR25466">
    <property type="entry name" value="T-LYMPHOCYTE ACTIVATION ANTIGEN"/>
    <property type="match status" value="1"/>
</dbReference>
<dbReference type="SMART" id="SM00409">
    <property type="entry name" value="IG"/>
    <property type="match status" value="1"/>
</dbReference>
<evidence type="ECO:0000256" key="2">
    <source>
        <dbReference type="ARBA" id="ARBA00022475"/>
    </source>
</evidence>
<dbReference type="GO" id="GO:0007166">
    <property type="term" value="P:cell surface receptor signaling pathway"/>
    <property type="evidence" value="ECO:0007669"/>
    <property type="project" value="TreeGrafter"/>
</dbReference>
<feature type="domain" description="Ig-like" evidence="13">
    <location>
        <begin position="3"/>
        <end position="123"/>
    </location>
</feature>
<comment type="caution">
    <text evidence="14">The sequence shown here is derived from an EMBL/GenBank/DDBJ whole genome shotgun (WGS) entry which is preliminary data.</text>
</comment>
<proteinExistence type="predicted"/>
<evidence type="ECO:0000313" key="15">
    <source>
        <dbReference type="Proteomes" id="UP000230750"/>
    </source>
</evidence>
<keyword evidence="9" id="KW-0325">Glycoprotein</keyword>
<keyword evidence="7" id="KW-1015">Disulfide bond</keyword>
<evidence type="ECO:0000256" key="3">
    <source>
        <dbReference type="ARBA" id="ARBA00022692"/>
    </source>
</evidence>
<dbReference type="InterPro" id="IPR051713">
    <property type="entry name" value="T-cell_Activation_Regulation"/>
</dbReference>
<evidence type="ECO:0000256" key="10">
    <source>
        <dbReference type="ARBA" id="ARBA00023319"/>
    </source>
</evidence>
<evidence type="ECO:0000256" key="8">
    <source>
        <dbReference type="ARBA" id="ARBA00023170"/>
    </source>
</evidence>
<dbReference type="AlphaFoldDB" id="A0A2G8KH05"/>
<evidence type="ECO:0000256" key="9">
    <source>
        <dbReference type="ARBA" id="ARBA00023180"/>
    </source>
</evidence>
<evidence type="ECO:0000313" key="14">
    <source>
        <dbReference type="EMBL" id="PIK47283.1"/>
    </source>
</evidence>
<dbReference type="Proteomes" id="UP000230750">
    <property type="component" value="Unassembled WGS sequence"/>
</dbReference>
<keyword evidence="8" id="KW-0675">Receptor</keyword>
<evidence type="ECO:0000259" key="13">
    <source>
        <dbReference type="PROSITE" id="PS50835"/>
    </source>
</evidence>
<protein>
    <recommendedName>
        <fullName evidence="13">Ig-like domain-containing protein</fullName>
    </recommendedName>
</protein>
<evidence type="ECO:0000256" key="4">
    <source>
        <dbReference type="ARBA" id="ARBA00022729"/>
    </source>
</evidence>
<feature type="transmembrane region" description="Helical" evidence="11">
    <location>
        <begin position="322"/>
        <end position="347"/>
    </location>
</feature>
<keyword evidence="10" id="KW-0393">Immunoglobulin domain</keyword>
<feature type="domain" description="Ig-like" evidence="13">
    <location>
        <begin position="126"/>
        <end position="214"/>
    </location>
</feature>
<dbReference type="EMBL" id="MRZV01000591">
    <property type="protein sequence ID" value="PIK47283.1"/>
    <property type="molecule type" value="Genomic_DNA"/>
</dbReference>
<feature type="chain" id="PRO_5013775600" description="Ig-like domain-containing protein" evidence="12">
    <location>
        <begin position="20"/>
        <end position="349"/>
    </location>
</feature>
<dbReference type="Gene3D" id="2.60.40.10">
    <property type="entry name" value="Immunoglobulins"/>
    <property type="match status" value="1"/>
</dbReference>
<keyword evidence="5 11" id="KW-1133">Transmembrane helix</keyword>
<reference evidence="14 15" key="1">
    <citation type="journal article" date="2017" name="PLoS Biol.">
        <title>The sea cucumber genome provides insights into morphological evolution and visceral regeneration.</title>
        <authorList>
            <person name="Zhang X."/>
            <person name="Sun L."/>
            <person name="Yuan J."/>
            <person name="Sun Y."/>
            <person name="Gao Y."/>
            <person name="Zhang L."/>
            <person name="Li S."/>
            <person name="Dai H."/>
            <person name="Hamel J.F."/>
            <person name="Liu C."/>
            <person name="Yu Y."/>
            <person name="Liu S."/>
            <person name="Lin W."/>
            <person name="Guo K."/>
            <person name="Jin S."/>
            <person name="Xu P."/>
            <person name="Storey K.B."/>
            <person name="Huan P."/>
            <person name="Zhang T."/>
            <person name="Zhou Y."/>
            <person name="Zhang J."/>
            <person name="Lin C."/>
            <person name="Li X."/>
            <person name="Xing L."/>
            <person name="Huo D."/>
            <person name="Sun M."/>
            <person name="Wang L."/>
            <person name="Mercier A."/>
            <person name="Li F."/>
            <person name="Yang H."/>
            <person name="Xiang J."/>
        </authorList>
    </citation>
    <scope>NUCLEOTIDE SEQUENCE [LARGE SCALE GENOMIC DNA]</scope>
    <source>
        <strain evidence="14">Shaxun</strain>
        <tissue evidence="14">Muscle</tissue>
    </source>
</reference>
<keyword evidence="6 11" id="KW-0472">Membrane</keyword>
<dbReference type="InterPro" id="IPR036179">
    <property type="entry name" value="Ig-like_dom_sf"/>
</dbReference>